<dbReference type="SUPFAM" id="SSF52540">
    <property type="entry name" value="P-loop containing nucleoside triphosphate hydrolases"/>
    <property type="match status" value="1"/>
</dbReference>
<dbReference type="InterPro" id="IPR000845">
    <property type="entry name" value="Nucleoside_phosphorylase_d"/>
</dbReference>
<evidence type="ECO:0000259" key="2">
    <source>
        <dbReference type="Pfam" id="PF00931"/>
    </source>
</evidence>
<dbReference type="PANTHER" id="PTHR46082">
    <property type="entry name" value="ATP/GTP-BINDING PROTEIN-RELATED"/>
    <property type="match status" value="1"/>
</dbReference>
<evidence type="ECO:0000313" key="4">
    <source>
        <dbReference type="EMBL" id="KAK6523159.1"/>
    </source>
</evidence>
<dbReference type="Pfam" id="PF13424">
    <property type="entry name" value="TPR_12"/>
    <property type="match status" value="1"/>
</dbReference>
<dbReference type="GO" id="GO:0009116">
    <property type="term" value="P:nucleoside metabolic process"/>
    <property type="evidence" value="ECO:0007669"/>
    <property type="project" value="InterPro"/>
</dbReference>
<dbReference type="SUPFAM" id="SSF53167">
    <property type="entry name" value="Purine and uridine phosphorylases"/>
    <property type="match status" value="1"/>
</dbReference>
<dbReference type="Proteomes" id="UP001365542">
    <property type="component" value="Unassembled WGS sequence"/>
</dbReference>
<dbReference type="Gene3D" id="3.40.50.300">
    <property type="entry name" value="P-loop containing nucleotide triphosphate hydrolases"/>
    <property type="match status" value="1"/>
</dbReference>
<feature type="compositionally biased region" description="Basic and acidic residues" evidence="1">
    <location>
        <begin position="578"/>
        <end position="588"/>
    </location>
</feature>
<dbReference type="SUPFAM" id="SSF48452">
    <property type="entry name" value="TPR-like"/>
    <property type="match status" value="1"/>
</dbReference>
<gene>
    <name evidence="4" type="ORF">TWF694_006054</name>
</gene>
<proteinExistence type="predicted"/>
<dbReference type="Gene3D" id="1.25.40.10">
    <property type="entry name" value="Tetratricopeptide repeat domain"/>
    <property type="match status" value="2"/>
</dbReference>
<dbReference type="InterPro" id="IPR011990">
    <property type="entry name" value="TPR-like_helical_dom_sf"/>
</dbReference>
<feature type="compositionally biased region" description="Polar residues" evidence="1">
    <location>
        <begin position="589"/>
        <end position="605"/>
    </location>
</feature>
<dbReference type="InterPro" id="IPR027417">
    <property type="entry name" value="P-loop_NTPase"/>
</dbReference>
<dbReference type="Gene3D" id="3.40.50.1580">
    <property type="entry name" value="Nucleoside phosphorylase domain"/>
    <property type="match status" value="1"/>
</dbReference>
<dbReference type="Pfam" id="PF01048">
    <property type="entry name" value="PNP_UDP_1"/>
    <property type="match status" value="1"/>
</dbReference>
<dbReference type="AlphaFoldDB" id="A0AAV9WS05"/>
<protein>
    <recommendedName>
        <fullName evidence="6">Nucleoside phosphorylase domain-containing protein</fullName>
    </recommendedName>
</protein>
<reference evidence="4 5" key="1">
    <citation type="submission" date="2019-10" db="EMBL/GenBank/DDBJ databases">
        <authorList>
            <person name="Palmer J.M."/>
        </authorList>
    </citation>
    <scope>NUCLEOTIDE SEQUENCE [LARGE SCALE GENOMIC DNA]</scope>
    <source>
        <strain evidence="4 5">TWF694</strain>
    </source>
</reference>
<dbReference type="PANTHER" id="PTHR46082:SF6">
    <property type="entry name" value="AAA+ ATPASE DOMAIN-CONTAINING PROTEIN-RELATED"/>
    <property type="match status" value="1"/>
</dbReference>
<dbReference type="GO" id="GO:0043531">
    <property type="term" value="F:ADP binding"/>
    <property type="evidence" value="ECO:0007669"/>
    <property type="project" value="InterPro"/>
</dbReference>
<dbReference type="InterPro" id="IPR053137">
    <property type="entry name" value="NLR-like"/>
</dbReference>
<feature type="region of interest" description="Disordered" evidence="1">
    <location>
        <begin position="578"/>
        <end position="605"/>
    </location>
</feature>
<name>A0AAV9WS05_9PEZI</name>
<dbReference type="InterPro" id="IPR035994">
    <property type="entry name" value="Nucleoside_phosphorylase_sf"/>
</dbReference>
<dbReference type="GO" id="GO:0003824">
    <property type="term" value="F:catalytic activity"/>
    <property type="evidence" value="ECO:0007669"/>
    <property type="project" value="InterPro"/>
</dbReference>
<feature type="domain" description="NB-ARC" evidence="2">
    <location>
        <begin position="360"/>
        <end position="505"/>
    </location>
</feature>
<organism evidence="4 5">
    <name type="scientific">Orbilia ellipsospora</name>
    <dbReference type="NCBI Taxonomy" id="2528407"/>
    <lineage>
        <taxon>Eukaryota</taxon>
        <taxon>Fungi</taxon>
        <taxon>Dikarya</taxon>
        <taxon>Ascomycota</taxon>
        <taxon>Pezizomycotina</taxon>
        <taxon>Orbiliomycetes</taxon>
        <taxon>Orbiliales</taxon>
        <taxon>Orbiliaceae</taxon>
        <taxon>Orbilia</taxon>
    </lineage>
</organism>
<evidence type="ECO:0000256" key="1">
    <source>
        <dbReference type="SAM" id="MobiDB-lite"/>
    </source>
</evidence>
<feature type="domain" description="Nucleoside phosphorylase" evidence="3">
    <location>
        <begin position="10"/>
        <end position="316"/>
    </location>
</feature>
<dbReference type="Pfam" id="PF13374">
    <property type="entry name" value="TPR_10"/>
    <property type="match status" value="1"/>
</dbReference>
<keyword evidence="5" id="KW-1185">Reference proteome</keyword>
<sequence length="1017" mass="114568">MESSNSKEIDIIIICALPLEAKAVEAIFDERYVVNKGVYIMGRIGSFKVVLALTQGMGKAQATKVATTLEIEFRGTKLVLLVGICGGIPFYDNNGIKQEIILGDIAISDQVVQYDFGRKYPDSFVRKDMSIRSNRDTVKLLGRVEKGLAQFSGNTFKTLKDIQRNLSERFRYPGTANDWLFESSYRHKHYFAVSCDACAKCKSEADRVCEESVGSSCQDLGCRDKLINRKRLETDQPLPTVHIGKIGSGDTVMKSAKDRDRTAEQENLIAFEMEGAGIWDTFRPECAFLVVKGVCDYADSHKNKIFQRYAAATAAACTKVLLEEWSRIRGPGLAASAKHQPHWMIPFKQNSKFVGRDSLLANLEGLLCERNGLESRVSIFGEAGVGKTHTAIELSYRLKNRFPHSSIFWVSASNAGAFKEAYRAIGYSLSLNGIQNEKGDVRLLVKTHLNRTLSGEWLMIVDDANDQHIWDSLLEFIPEKKGSVLLVTCSEEIAQSFASKNTIMVCEVDSGDAQQILGKLLTRKDIPNEVISQTSKNSLSNPLAVAQIAGYFNENFRAEVSQYLSELRHVKHEAVQVEKRGEFSRNRPEQQSGASPTFGSTASGTETSVNPAILTCLVSFRYFKNQQGFDEKFQKRNRLAADYLSFMSCLSPNNIPRSILPAATSNEQENAIALLVRLSFIRVRNNSNIDIHLSVHSVIRRKLSDEGRFDEWVRKVVERLDQVLNTSKENKVTWRIYTPHLEYVFGHSRGFQAANRNLLSRYGCYLLQDRNYKMAVEPLKLALEMERLAFGRNHLNTLCRMGNLALAYVGQENWQEAKNLFVEVTKKSEMIWGKEHAVTIKSMEDLLTIYTNRNEWDQAEHLLLEIIELKKRNLTAKELRALENIAHDKINILDYLAAPISKSSNNVSRDTLTTMDRLASVYGKLGKWKEATGLLQEIVKGRFLDQGPNHTNTLNSVKNLAISKRKIGEIEEAIRLLEAYVQGLKGTCGSRDPCTKNADSVLNGWKRELWQPSEFHA</sequence>
<evidence type="ECO:0008006" key="6">
    <source>
        <dbReference type="Google" id="ProtNLM"/>
    </source>
</evidence>
<accession>A0AAV9WS05</accession>
<evidence type="ECO:0000259" key="3">
    <source>
        <dbReference type="Pfam" id="PF01048"/>
    </source>
</evidence>
<dbReference type="InterPro" id="IPR002182">
    <property type="entry name" value="NB-ARC"/>
</dbReference>
<dbReference type="EMBL" id="JAVHJO010000019">
    <property type="protein sequence ID" value="KAK6523159.1"/>
    <property type="molecule type" value="Genomic_DNA"/>
</dbReference>
<comment type="caution">
    <text evidence="4">The sequence shown here is derived from an EMBL/GenBank/DDBJ whole genome shotgun (WGS) entry which is preliminary data.</text>
</comment>
<evidence type="ECO:0000313" key="5">
    <source>
        <dbReference type="Proteomes" id="UP001365542"/>
    </source>
</evidence>
<dbReference type="Pfam" id="PF00931">
    <property type="entry name" value="NB-ARC"/>
    <property type="match status" value="1"/>
</dbReference>